<keyword evidence="4 6" id="KW-1133">Transmembrane helix</keyword>
<dbReference type="PANTHER" id="PTHR38459:SF1">
    <property type="entry name" value="PROPHAGE BACTOPRENOL-LINKED GLUCOSE TRANSLOCASE HOMOLOG"/>
    <property type="match status" value="1"/>
</dbReference>
<evidence type="ECO:0000256" key="3">
    <source>
        <dbReference type="ARBA" id="ARBA00022692"/>
    </source>
</evidence>
<keyword evidence="9" id="KW-1185">Reference proteome</keyword>
<dbReference type="GeneID" id="53317462"/>
<dbReference type="Pfam" id="PF04138">
    <property type="entry name" value="GtrA_DPMS_TM"/>
    <property type="match status" value="1"/>
</dbReference>
<feature type="domain" description="GtrA/DPMS transmembrane" evidence="7">
    <location>
        <begin position="3"/>
        <end position="116"/>
    </location>
</feature>
<dbReference type="RefSeq" id="WP_066136243.1">
    <property type="nucleotide sequence ID" value="NZ_CP014525.1"/>
</dbReference>
<evidence type="ECO:0000259" key="7">
    <source>
        <dbReference type="Pfam" id="PF04138"/>
    </source>
</evidence>
<comment type="similarity">
    <text evidence="2">Belongs to the GtrA family.</text>
</comment>
<dbReference type="GO" id="GO:0000271">
    <property type="term" value="P:polysaccharide biosynthetic process"/>
    <property type="evidence" value="ECO:0007669"/>
    <property type="project" value="InterPro"/>
</dbReference>
<sequence>MLFAVAGGFGTVVHYCVLVGLVELLSFDPVSGSVAGFLCGALTNYGAGRVIVFRSTRPHVETLPRFFMVAGTGFLWNGVLMTVLSGFLLWPYLVAQVAVTGFLLVWHYVLNALWTFRCS</sequence>
<keyword evidence="3 6" id="KW-0812">Transmembrane</keyword>
<dbReference type="OrthoDB" id="5422757at2"/>
<keyword evidence="5 6" id="KW-0472">Membrane</keyword>
<evidence type="ECO:0000313" key="9">
    <source>
        <dbReference type="Proteomes" id="UP000076066"/>
    </source>
</evidence>
<comment type="subcellular location">
    <subcellularLocation>
        <location evidence="1">Membrane</location>
        <topology evidence="1">Multi-pass membrane protein</topology>
    </subcellularLocation>
</comment>
<evidence type="ECO:0000256" key="4">
    <source>
        <dbReference type="ARBA" id="ARBA00022989"/>
    </source>
</evidence>
<evidence type="ECO:0000256" key="6">
    <source>
        <dbReference type="SAM" id="Phobius"/>
    </source>
</evidence>
<dbReference type="PANTHER" id="PTHR38459">
    <property type="entry name" value="PROPHAGE BACTOPRENOL-LINKED GLUCOSE TRANSLOCASE HOMOLOG"/>
    <property type="match status" value="1"/>
</dbReference>
<name>A0A143DFK6_9PROT</name>
<dbReference type="EMBL" id="CP014525">
    <property type="protein sequence ID" value="AMW35436.1"/>
    <property type="molecule type" value="Genomic_DNA"/>
</dbReference>
<feature type="transmembrane region" description="Helical" evidence="6">
    <location>
        <begin position="93"/>
        <end position="114"/>
    </location>
</feature>
<dbReference type="STRING" id="1549855.AY555_09890"/>
<evidence type="ECO:0000256" key="1">
    <source>
        <dbReference type="ARBA" id="ARBA00004141"/>
    </source>
</evidence>
<evidence type="ECO:0000313" key="8">
    <source>
        <dbReference type="EMBL" id="AMW35436.1"/>
    </source>
</evidence>
<feature type="transmembrane region" description="Helical" evidence="6">
    <location>
        <begin position="66"/>
        <end position="87"/>
    </location>
</feature>
<dbReference type="InterPro" id="IPR007267">
    <property type="entry name" value="GtrA_DPMS_TM"/>
</dbReference>
<protein>
    <recommendedName>
        <fullName evidence="7">GtrA/DPMS transmembrane domain-containing protein</fullName>
    </recommendedName>
</protein>
<accession>A0A143DFK6</accession>
<reference evidence="8 9" key="1">
    <citation type="submission" date="2016-02" db="EMBL/GenBank/DDBJ databases">
        <title>Complete Genome of H5569, the type strain of the newly described species Haematospirillium jordaniae.</title>
        <authorList>
            <person name="Nicholson A.C."/>
            <person name="Humrighouse B.W."/>
            <person name="Loparov V."/>
            <person name="McQuiston J.R."/>
        </authorList>
    </citation>
    <scope>NUCLEOTIDE SEQUENCE [LARGE SCALE GENOMIC DNA]</scope>
    <source>
        <strain evidence="8 9">H5569</strain>
    </source>
</reference>
<dbReference type="Proteomes" id="UP000076066">
    <property type="component" value="Chromosome"/>
</dbReference>
<proteinExistence type="inferred from homology"/>
<dbReference type="GO" id="GO:0005886">
    <property type="term" value="C:plasma membrane"/>
    <property type="evidence" value="ECO:0007669"/>
    <property type="project" value="TreeGrafter"/>
</dbReference>
<dbReference type="AlphaFoldDB" id="A0A143DFK6"/>
<evidence type="ECO:0000256" key="5">
    <source>
        <dbReference type="ARBA" id="ARBA00023136"/>
    </source>
</evidence>
<gene>
    <name evidence="8" type="ORF">AY555_09890</name>
</gene>
<dbReference type="InterPro" id="IPR051401">
    <property type="entry name" value="GtrA_CellWall_Glycosyl"/>
</dbReference>
<dbReference type="KEGG" id="hjo:AY555_09890"/>
<organism evidence="8 9">
    <name type="scientific">Haematospirillum jordaniae</name>
    <dbReference type="NCBI Taxonomy" id="1549855"/>
    <lineage>
        <taxon>Bacteria</taxon>
        <taxon>Pseudomonadati</taxon>
        <taxon>Pseudomonadota</taxon>
        <taxon>Alphaproteobacteria</taxon>
        <taxon>Rhodospirillales</taxon>
        <taxon>Novispirillaceae</taxon>
        <taxon>Haematospirillum</taxon>
    </lineage>
</organism>
<evidence type="ECO:0000256" key="2">
    <source>
        <dbReference type="ARBA" id="ARBA00009399"/>
    </source>
</evidence>
<feature type="transmembrane region" description="Helical" evidence="6">
    <location>
        <begin position="34"/>
        <end position="54"/>
    </location>
</feature>